<feature type="coiled-coil region" evidence="1">
    <location>
        <begin position="982"/>
        <end position="1009"/>
    </location>
</feature>
<proteinExistence type="predicted"/>
<dbReference type="SUPFAM" id="SSF52047">
    <property type="entry name" value="RNI-like"/>
    <property type="match status" value="1"/>
</dbReference>
<keyword evidence="3" id="KW-1185">Reference proteome</keyword>
<reference evidence="2 3" key="2">
    <citation type="submission" date="2018-04" db="EMBL/GenBank/DDBJ databases">
        <title>OglaRS2 (Oryza glaberrima Reference Sequence Version 2).</title>
        <authorList>
            <person name="Zhang J."/>
            <person name="Kudrna D."/>
            <person name="Lee S."/>
            <person name="Talag J."/>
            <person name="Rajasekar S."/>
            <person name="Wing R.A."/>
        </authorList>
    </citation>
    <scope>NUCLEOTIDE SEQUENCE [LARGE SCALE GENOMIC DNA]</scope>
    <source>
        <strain evidence="2 3">cv. IRGC 96717</strain>
    </source>
</reference>
<evidence type="ECO:0000313" key="3">
    <source>
        <dbReference type="Proteomes" id="UP000007306"/>
    </source>
</evidence>
<dbReference type="Proteomes" id="UP000007306">
    <property type="component" value="Chromosome 3"/>
</dbReference>
<keyword evidence="1" id="KW-0175">Coiled coil</keyword>
<sequence>MGDKMITRKLSFNQKDMDVTEIDLQDYKDVDSIAFYQVPTNVGSGMSMESERLVRVHACTDHNGVSFLHKLLHRLLEHKEMYSNVVNLLFHGIEWQTEGVQLLCSFLGPGSSVKQVEFQKNVFGTKSSAALVPLSEMIQRNNTIKAIVFSECRIGASGVKLLASALAYNRSVEEVQLLDDSIGAKGAEEFSKMIEVNCVLKLLVILDNSSIAAAPIFSAVLARSRRVEVHVWGHCRDTRGGMNSCKIAEFQAGTGSLRIYNNINSTGLQRIACAMAWNTTVTTLDMSGVPLKSKWTKELRGVLELNRMLKTVKLTKCCLRDKAVVYIAAGLFKNSYLESLSLDGNRFGGVGLEHLLCPLSTFSPLQRQANLTLKVLSFGGRQTNIGRYGITAILQMLETNQSLLQLAICDDVNPWIEEIDLHETPLHVAGKTREIYEKLGQNGSSVVPNDLLDLPLSAPTCCQVFLCGQELSGKSTLCSSIKHCMNSMKLPRMDEIRTSKTPIEQMSHTNEYGMNIIFDGNTKLTMCNIGGPEESIPLHDFMFVVHGGPRIFMIVSSLIGKPADKYPKSIDVIEQELIYWLKFVASNSRRRVSHSFIPCVTIVLTHYDKVSHLAEGLQLIVAAVQRLREDFCSYAEIYPTVFVVDSRSQVSVSKLTHHLRNTTKTVLQQAPQVYEVCNDLIRYLHNWRLKNDKSVVKWSEFCEICQLSIPVLRLRSRHDNAEKLDTRRRAVAKSLHDLGEIIFFEELGVLIMNCEWFCQDILSQLGALKSIKIENSGFVRKQDLEKILQEKLCNQIQRSNWRAGASLQSGDIINMLLKLELCYEQDPGNPNTLLLVPAMLEESKEGIQRWQLTMPECRYAGRHMECEDTHMFLTNDFFPRLQVRLHNKIMCPGNQQGAVYNLEKNLIYTVIDGVHVRVELGLDHARDLLSDDDFHDVLHRRYYDLQHLATELAVTPDNLQQSETIAESDAVDPSILGIAKGVEMVLQRLKRIEQGIQDLKEEIARLRYYEYHLVTELHRKMDYVMNYSIQLEDRKVPQLFYLVSLDSRSKKLVTRILPGMRSLRVHMLCEFRQEMHVLEDQVGCDLIQVDNRAVQSLLPYMSKFMKLLTFALKIGAHFIVGMGEMIPDLSREVVHLLDSSVMYGATTSALSLGALGAAAMYGKARNNGSQSGTNDMEDDMKTARQWLVDFLKGQGILTGMDIAQRFGLWRVRYRDDGHIAWICRKHIVARADEIFELPL</sequence>
<dbReference type="EnsemblPlants" id="ORGLA03G0313800.1">
    <property type="protein sequence ID" value="ORGLA03G0313800.1"/>
    <property type="gene ID" value="ORGLA03G0313800"/>
</dbReference>
<dbReference type="AlphaFoldDB" id="I1PFJ2"/>
<name>I1PFJ2_ORYGL</name>
<dbReference type="PANTHER" id="PTHR47679:SF1">
    <property type="entry name" value="PROTEIN TORNADO 1"/>
    <property type="match status" value="1"/>
</dbReference>
<dbReference type="STRING" id="4538.I1PFJ2"/>
<dbReference type="Gene3D" id="3.80.10.10">
    <property type="entry name" value="Ribonuclease Inhibitor"/>
    <property type="match status" value="2"/>
</dbReference>
<evidence type="ECO:0000256" key="1">
    <source>
        <dbReference type="SAM" id="Coils"/>
    </source>
</evidence>
<dbReference type="OMA" id="MGCEIMQ"/>
<dbReference type="Pfam" id="PF13516">
    <property type="entry name" value="LRR_6"/>
    <property type="match status" value="1"/>
</dbReference>
<protein>
    <submittedName>
        <fullName evidence="2">Uncharacterized protein</fullName>
    </submittedName>
</protein>
<dbReference type="InterPro" id="IPR032675">
    <property type="entry name" value="LRR_dom_sf"/>
</dbReference>
<dbReference type="InterPro" id="IPR001611">
    <property type="entry name" value="Leu-rich_rpt"/>
</dbReference>
<dbReference type="Gramene" id="ORGLA03G0313800.1">
    <property type="protein sequence ID" value="ORGLA03G0313800.1"/>
    <property type="gene ID" value="ORGLA03G0313800"/>
</dbReference>
<accession>I1PFJ2</accession>
<reference evidence="2" key="1">
    <citation type="submission" date="2015-06" db="UniProtKB">
        <authorList>
            <consortium name="EnsemblPlants"/>
        </authorList>
    </citation>
    <scope>IDENTIFICATION</scope>
</reference>
<organism evidence="2 3">
    <name type="scientific">Oryza glaberrima</name>
    <name type="common">African rice</name>
    <dbReference type="NCBI Taxonomy" id="4538"/>
    <lineage>
        <taxon>Eukaryota</taxon>
        <taxon>Viridiplantae</taxon>
        <taxon>Streptophyta</taxon>
        <taxon>Embryophyta</taxon>
        <taxon>Tracheophyta</taxon>
        <taxon>Spermatophyta</taxon>
        <taxon>Magnoliopsida</taxon>
        <taxon>Liliopsida</taxon>
        <taxon>Poales</taxon>
        <taxon>Poaceae</taxon>
        <taxon>BOP clade</taxon>
        <taxon>Oryzoideae</taxon>
        <taxon>Oryzeae</taxon>
        <taxon>Oryzinae</taxon>
        <taxon>Oryza</taxon>
    </lineage>
</organism>
<dbReference type="eggNOG" id="KOG4308">
    <property type="taxonomic scope" value="Eukaryota"/>
</dbReference>
<dbReference type="PANTHER" id="PTHR47679">
    <property type="entry name" value="PROTEIN TORNADO 1"/>
    <property type="match status" value="1"/>
</dbReference>
<dbReference type="HOGENOM" id="CLU_255815_0_0_1"/>
<evidence type="ECO:0000313" key="2">
    <source>
        <dbReference type="EnsemblPlants" id="ORGLA03G0313800.1"/>
    </source>
</evidence>